<dbReference type="GO" id="GO:0016020">
    <property type="term" value="C:membrane"/>
    <property type="evidence" value="ECO:0007669"/>
    <property type="project" value="UniProtKB-SubCell"/>
</dbReference>
<proteinExistence type="predicted"/>
<dbReference type="Gene3D" id="1.10.3730.20">
    <property type="match status" value="1"/>
</dbReference>
<feature type="transmembrane region" description="Helical" evidence="5">
    <location>
        <begin position="243"/>
        <end position="262"/>
    </location>
</feature>
<evidence type="ECO:0000256" key="2">
    <source>
        <dbReference type="ARBA" id="ARBA00022692"/>
    </source>
</evidence>
<keyword evidence="8" id="KW-1185">Reference proteome</keyword>
<dbReference type="InterPro" id="IPR000620">
    <property type="entry name" value="EamA_dom"/>
</dbReference>
<evidence type="ECO:0000259" key="6">
    <source>
        <dbReference type="Pfam" id="PF00892"/>
    </source>
</evidence>
<evidence type="ECO:0000256" key="4">
    <source>
        <dbReference type="ARBA" id="ARBA00023136"/>
    </source>
</evidence>
<sequence length="295" mass="31732">MTFLQKVPPGIRYVLMSALGFSVMSSLVKLASTHGIPVFEIVAARSLVSLVLSFLDVKRKGISIWGNNKKLLIARGMVGTVALMCVYYAITTLPLAEATILQYTHPVFTALLAFLFLGETIRRTTLICILCCIAGLLLIVGPEALLRGTSHLPIFSVFIALVGASGSAIAYVIVRHISNSEDSSVIIFYFPFMAFPLSLVLLGNDFVMPSLYELFLLVAIGVCTQTGQIGLTKAMKTLNAGVASAYSYIQVVFSVALGWLMFSEVPVLTTWLGGALIISGALINVYGGIRARRAL</sequence>
<dbReference type="Pfam" id="PF00892">
    <property type="entry name" value="EamA"/>
    <property type="match status" value="2"/>
</dbReference>
<feature type="transmembrane region" description="Helical" evidence="5">
    <location>
        <begin position="36"/>
        <end position="55"/>
    </location>
</feature>
<accession>A0A4R3I6B4</accession>
<keyword evidence="2 5" id="KW-0812">Transmembrane</keyword>
<comment type="subcellular location">
    <subcellularLocation>
        <location evidence="1">Membrane</location>
        <topology evidence="1">Multi-pass membrane protein</topology>
    </subcellularLocation>
</comment>
<dbReference type="AlphaFoldDB" id="A0A4R3I6B4"/>
<dbReference type="RefSeq" id="WP_132701007.1">
    <property type="nucleotide sequence ID" value="NZ_SLZR01000005.1"/>
</dbReference>
<protein>
    <submittedName>
        <fullName evidence="7">Drug/metabolite transporter (DMT)-like permease</fullName>
    </submittedName>
</protein>
<keyword evidence="4 5" id="KW-0472">Membrane</keyword>
<evidence type="ECO:0000256" key="3">
    <source>
        <dbReference type="ARBA" id="ARBA00022989"/>
    </source>
</evidence>
<dbReference type="SUPFAM" id="SSF103481">
    <property type="entry name" value="Multidrug resistance efflux transporter EmrE"/>
    <property type="match status" value="2"/>
</dbReference>
<feature type="transmembrane region" description="Helical" evidence="5">
    <location>
        <begin position="100"/>
        <end position="118"/>
    </location>
</feature>
<dbReference type="OrthoDB" id="554876at2"/>
<evidence type="ECO:0000256" key="5">
    <source>
        <dbReference type="SAM" id="Phobius"/>
    </source>
</evidence>
<feature type="domain" description="EamA" evidence="6">
    <location>
        <begin position="156"/>
        <end position="285"/>
    </location>
</feature>
<feature type="transmembrane region" description="Helical" evidence="5">
    <location>
        <begin position="76"/>
        <end position="94"/>
    </location>
</feature>
<evidence type="ECO:0000256" key="1">
    <source>
        <dbReference type="ARBA" id="ARBA00004141"/>
    </source>
</evidence>
<feature type="transmembrane region" description="Helical" evidence="5">
    <location>
        <begin position="210"/>
        <end position="231"/>
    </location>
</feature>
<dbReference type="PANTHER" id="PTHR22911">
    <property type="entry name" value="ACYL-MALONYL CONDENSING ENZYME-RELATED"/>
    <property type="match status" value="1"/>
</dbReference>
<dbReference type="PANTHER" id="PTHR22911:SF6">
    <property type="entry name" value="SOLUTE CARRIER FAMILY 35 MEMBER G1"/>
    <property type="match status" value="1"/>
</dbReference>
<comment type="caution">
    <text evidence="7">The sequence shown here is derived from an EMBL/GenBank/DDBJ whole genome shotgun (WGS) entry which is preliminary data.</text>
</comment>
<feature type="transmembrane region" description="Helical" evidence="5">
    <location>
        <begin position="186"/>
        <end position="204"/>
    </location>
</feature>
<feature type="domain" description="EamA" evidence="6">
    <location>
        <begin position="10"/>
        <end position="140"/>
    </location>
</feature>
<keyword evidence="3 5" id="KW-1133">Transmembrane helix</keyword>
<feature type="transmembrane region" description="Helical" evidence="5">
    <location>
        <begin position="125"/>
        <end position="146"/>
    </location>
</feature>
<name>A0A4R3I6B4_9GAMM</name>
<dbReference type="EMBL" id="SLZR01000005">
    <property type="protein sequence ID" value="TCS41615.1"/>
    <property type="molecule type" value="Genomic_DNA"/>
</dbReference>
<dbReference type="Proteomes" id="UP000295793">
    <property type="component" value="Unassembled WGS sequence"/>
</dbReference>
<evidence type="ECO:0000313" key="8">
    <source>
        <dbReference type="Proteomes" id="UP000295793"/>
    </source>
</evidence>
<dbReference type="InterPro" id="IPR037185">
    <property type="entry name" value="EmrE-like"/>
</dbReference>
<feature type="transmembrane region" description="Helical" evidence="5">
    <location>
        <begin position="152"/>
        <end position="174"/>
    </location>
</feature>
<organism evidence="7 8">
    <name type="scientific">Reinekea marinisedimentorum</name>
    <dbReference type="NCBI Taxonomy" id="230495"/>
    <lineage>
        <taxon>Bacteria</taxon>
        <taxon>Pseudomonadati</taxon>
        <taxon>Pseudomonadota</taxon>
        <taxon>Gammaproteobacteria</taxon>
        <taxon>Oceanospirillales</taxon>
        <taxon>Saccharospirillaceae</taxon>
        <taxon>Reinekea</taxon>
    </lineage>
</organism>
<gene>
    <name evidence="7" type="ORF">BCF53_10542</name>
</gene>
<feature type="transmembrane region" description="Helical" evidence="5">
    <location>
        <begin position="268"/>
        <end position="289"/>
    </location>
</feature>
<evidence type="ECO:0000313" key="7">
    <source>
        <dbReference type="EMBL" id="TCS41615.1"/>
    </source>
</evidence>
<reference evidence="7 8" key="1">
    <citation type="submission" date="2019-03" db="EMBL/GenBank/DDBJ databases">
        <title>Genomic Encyclopedia of Archaeal and Bacterial Type Strains, Phase II (KMG-II): from individual species to whole genera.</title>
        <authorList>
            <person name="Goeker M."/>
        </authorList>
    </citation>
    <scope>NUCLEOTIDE SEQUENCE [LARGE SCALE GENOMIC DNA]</scope>
    <source>
        <strain evidence="7 8">DSM 15388</strain>
    </source>
</reference>